<dbReference type="PIRSF" id="PIRSF006470">
    <property type="entry name" value="DctB"/>
    <property type="match status" value="1"/>
</dbReference>
<evidence type="ECO:0000313" key="6">
    <source>
        <dbReference type="Proteomes" id="UP000603602"/>
    </source>
</evidence>
<proteinExistence type="inferred from homology"/>
<comment type="caution">
    <text evidence="5">The sequence shown here is derived from an EMBL/GenBank/DDBJ whole genome shotgun (WGS) entry which is preliminary data.</text>
</comment>
<comment type="similarity">
    <text evidence="1">Belongs to the bacterial solute-binding protein 7 family.</text>
</comment>
<dbReference type="NCBIfam" id="NF037995">
    <property type="entry name" value="TRAP_S1"/>
    <property type="match status" value="1"/>
</dbReference>
<protein>
    <submittedName>
        <fullName evidence="5">DctP family TRAP transporter solute-binding subunit</fullName>
    </submittedName>
</protein>
<dbReference type="EMBL" id="JACYTO010000002">
    <property type="protein sequence ID" value="MBD8503959.1"/>
    <property type="molecule type" value="Genomic_DNA"/>
</dbReference>
<evidence type="ECO:0000313" key="5">
    <source>
        <dbReference type="EMBL" id="MBD8503959.1"/>
    </source>
</evidence>
<gene>
    <name evidence="5" type="ORF">IFO67_13775</name>
</gene>
<feature type="chain" id="PRO_5047407128" evidence="4">
    <location>
        <begin position="24"/>
        <end position="341"/>
    </location>
</feature>
<dbReference type="PANTHER" id="PTHR33376:SF7">
    <property type="entry name" value="C4-DICARBOXYLATE-BINDING PROTEIN DCTB"/>
    <property type="match status" value="1"/>
</dbReference>
<keyword evidence="6" id="KW-1185">Reference proteome</keyword>
<reference evidence="6" key="1">
    <citation type="submission" date="2023-07" db="EMBL/GenBank/DDBJ databases">
        <title>Thauera sp. CAU 1555 isolated from sand of Yaerae Beach.</title>
        <authorList>
            <person name="Kim W."/>
        </authorList>
    </citation>
    <scope>NUCLEOTIDE SEQUENCE [LARGE SCALE GENOMIC DNA]</scope>
    <source>
        <strain evidence="6">CAU 1555</strain>
    </source>
</reference>
<dbReference type="InterPro" id="IPR004682">
    <property type="entry name" value="TRAP_DctP"/>
</dbReference>
<accession>A0ABR9BDF2</accession>
<name>A0ABR9BDF2_9RHOO</name>
<evidence type="ECO:0000256" key="1">
    <source>
        <dbReference type="ARBA" id="ARBA00009023"/>
    </source>
</evidence>
<keyword evidence="2" id="KW-0813">Transport</keyword>
<feature type="signal peptide" evidence="4">
    <location>
        <begin position="1"/>
        <end position="23"/>
    </location>
</feature>
<dbReference type="RefSeq" id="WP_187718748.1">
    <property type="nucleotide sequence ID" value="NZ_JACTAH010000002.1"/>
</dbReference>
<evidence type="ECO:0000256" key="4">
    <source>
        <dbReference type="SAM" id="SignalP"/>
    </source>
</evidence>
<dbReference type="InterPro" id="IPR038404">
    <property type="entry name" value="TRAP_DctP_sf"/>
</dbReference>
<dbReference type="PANTHER" id="PTHR33376">
    <property type="match status" value="1"/>
</dbReference>
<dbReference type="InterPro" id="IPR018389">
    <property type="entry name" value="DctP_fam"/>
</dbReference>
<dbReference type="CDD" id="cd13677">
    <property type="entry name" value="PBP2_TRAP_SBP_like_6"/>
    <property type="match status" value="1"/>
</dbReference>
<dbReference type="Proteomes" id="UP000603602">
    <property type="component" value="Unassembled WGS sequence"/>
</dbReference>
<evidence type="ECO:0000256" key="2">
    <source>
        <dbReference type="ARBA" id="ARBA00022448"/>
    </source>
</evidence>
<sequence length="341" mass="35907">MKLKTLLTAAATALAFAVAPAHAEKIIKLHHLNVDDPFESTTGAMVTVFKNLVESGTGGSVKVQTFPNGQLGKDNEVLSQVKGGLVQAGIFSVGGFASAYPMIGVLDVPFLFPDISTTYTVFDGPFGQKLAADIEAKTGMAVLGFGDSGGFFAITNSKKAIKTPADMAGLKIRTMTSEPHKRIISSLGGQPAAIAWAEVYTALQTGVADGQMNPVPIITMAKFNEVQKHITLTDHLFAPYVWVINRKFFDSLTPDEQAVVRSAAKSAIVANRGISRIIEASSKGLPALAKTMTVTSLTPAEKAAFRSAAQPAVKAYVSETFGKEGEDMLSALEQAVEAAGK</sequence>
<keyword evidence="3 4" id="KW-0732">Signal</keyword>
<dbReference type="Pfam" id="PF03480">
    <property type="entry name" value="DctP"/>
    <property type="match status" value="1"/>
</dbReference>
<dbReference type="Gene3D" id="3.40.190.170">
    <property type="entry name" value="Bacterial extracellular solute-binding protein, family 7"/>
    <property type="match status" value="1"/>
</dbReference>
<dbReference type="NCBIfam" id="TIGR00787">
    <property type="entry name" value="dctP"/>
    <property type="match status" value="1"/>
</dbReference>
<organism evidence="5 6">
    <name type="scientific">Thauera sedimentorum</name>
    <dbReference type="NCBI Taxonomy" id="2767595"/>
    <lineage>
        <taxon>Bacteria</taxon>
        <taxon>Pseudomonadati</taxon>
        <taxon>Pseudomonadota</taxon>
        <taxon>Betaproteobacteria</taxon>
        <taxon>Rhodocyclales</taxon>
        <taxon>Zoogloeaceae</taxon>
        <taxon>Thauera</taxon>
    </lineage>
</organism>
<evidence type="ECO:0000256" key="3">
    <source>
        <dbReference type="ARBA" id="ARBA00022729"/>
    </source>
</evidence>